<protein>
    <submittedName>
        <fullName evidence="1">Uncharacterized protein</fullName>
    </submittedName>
</protein>
<dbReference type="EMBL" id="VXIV02000940">
    <property type="protein sequence ID" value="KAF6035087.1"/>
    <property type="molecule type" value="Genomic_DNA"/>
</dbReference>
<keyword evidence="2" id="KW-1185">Reference proteome</keyword>
<dbReference type="Proteomes" id="UP000593567">
    <property type="component" value="Unassembled WGS sequence"/>
</dbReference>
<name>A0A7J7KA39_BUGNE</name>
<reference evidence="1" key="1">
    <citation type="submission" date="2020-06" db="EMBL/GenBank/DDBJ databases">
        <title>Draft genome of Bugula neritina, a colonial animal packing powerful symbionts and potential medicines.</title>
        <authorList>
            <person name="Rayko M."/>
        </authorList>
    </citation>
    <scope>NUCLEOTIDE SEQUENCE [LARGE SCALE GENOMIC DNA]</scope>
    <source>
        <strain evidence="1">Kwan_BN1</strain>
    </source>
</reference>
<evidence type="ECO:0000313" key="2">
    <source>
        <dbReference type="Proteomes" id="UP000593567"/>
    </source>
</evidence>
<proteinExistence type="predicted"/>
<sequence length="76" mass="8293">MATLGYRSLTGCIISSPSTTETQPDTVSAASRQSSYVNDDICVVYTEKEKPKPGYVYNVKCGDMGIVDDGYFEPLE</sequence>
<evidence type="ECO:0000313" key="1">
    <source>
        <dbReference type="EMBL" id="KAF6035087.1"/>
    </source>
</evidence>
<organism evidence="1 2">
    <name type="scientific">Bugula neritina</name>
    <name type="common">Brown bryozoan</name>
    <name type="synonym">Sertularia neritina</name>
    <dbReference type="NCBI Taxonomy" id="10212"/>
    <lineage>
        <taxon>Eukaryota</taxon>
        <taxon>Metazoa</taxon>
        <taxon>Spiralia</taxon>
        <taxon>Lophotrochozoa</taxon>
        <taxon>Bryozoa</taxon>
        <taxon>Gymnolaemata</taxon>
        <taxon>Cheilostomatida</taxon>
        <taxon>Flustrina</taxon>
        <taxon>Buguloidea</taxon>
        <taxon>Bugulidae</taxon>
        <taxon>Bugula</taxon>
    </lineage>
</organism>
<gene>
    <name evidence="1" type="ORF">EB796_006604</name>
</gene>
<accession>A0A7J7KA39</accession>
<dbReference type="AlphaFoldDB" id="A0A7J7KA39"/>
<comment type="caution">
    <text evidence="1">The sequence shown here is derived from an EMBL/GenBank/DDBJ whole genome shotgun (WGS) entry which is preliminary data.</text>
</comment>